<comment type="caution">
    <text evidence="2">The sequence shown here is derived from an EMBL/GenBank/DDBJ whole genome shotgun (WGS) entry which is preliminary data.</text>
</comment>
<sequence length="322" mass="33380">MNNLNSIGPRSFQNSSLTPALQPQGGKSSRANALKELSPDTPVSLSSGAVDLQKRVDRLGNKTVDMAQNLIGSFAQKLLGDDAKGATIDFDSIELEASSSFAAGALRSEGANGITQALGFSLNEDSHFIGKGTITTADGRKLDFEVEIKYETSLTAAAASSVPSRRQEMAEQNPAMPLPEVEFPDIDFPGSLADLFRLMDRNISAALKQLGDDGQEQEAGNLSMRLLKMVDAETPLDSYLPPNASDKAKAYGRLQAEPGQAAELAQAAKAARDAAKGGAIDPPAEPAEPPVETAPAADAAPAPIGSPAATADAPASKEPPAA</sequence>
<dbReference type="EMBL" id="WWCJ01000008">
    <property type="protein sequence ID" value="MYN03138.1"/>
    <property type="molecule type" value="Genomic_DNA"/>
</dbReference>
<evidence type="ECO:0000313" key="2">
    <source>
        <dbReference type="EMBL" id="MYN03138.1"/>
    </source>
</evidence>
<dbReference type="Proteomes" id="UP000448575">
    <property type="component" value="Unassembled WGS sequence"/>
</dbReference>
<proteinExistence type="predicted"/>
<protein>
    <recommendedName>
        <fullName evidence="4">DUF5610 domain-containing protein</fullName>
    </recommendedName>
</protein>
<feature type="region of interest" description="Disordered" evidence="1">
    <location>
        <begin position="256"/>
        <end position="322"/>
    </location>
</feature>
<dbReference type="RefSeq" id="WP_161026107.1">
    <property type="nucleotide sequence ID" value="NZ_WWCJ01000008.1"/>
</dbReference>
<feature type="region of interest" description="Disordered" evidence="1">
    <location>
        <begin position="1"/>
        <end position="49"/>
    </location>
</feature>
<evidence type="ECO:0000256" key="1">
    <source>
        <dbReference type="SAM" id="MobiDB-lite"/>
    </source>
</evidence>
<feature type="compositionally biased region" description="Polar residues" evidence="1">
    <location>
        <begin position="1"/>
        <end position="31"/>
    </location>
</feature>
<name>A0A6N9HHQ1_9BURK</name>
<reference evidence="2 3" key="1">
    <citation type="submission" date="2019-12" db="EMBL/GenBank/DDBJ databases">
        <title>Novel species isolated from a subtropical stream in China.</title>
        <authorList>
            <person name="Lu H."/>
        </authorList>
    </citation>
    <scope>NUCLEOTIDE SEQUENCE [LARGE SCALE GENOMIC DNA]</scope>
    <source>
        <strain evidence="2 3">DS3</strain>
    </source>
</reference>
<dbReference type="AlphaFoldDB" id="A0A6N9HHQ1"/>
<feature type="compositionally biased region" description="Low complexity" evidence="1">
    <location>
        <begin position="290"/>
        <end position="311"/>
    </location>
</feature>
<organism evidence="2 3">
    <name type="scientific">Pseudoduganella guangdongensis</name>
    <dbReference type="NCBI Taxonomy" id="2692179"/>
    <lineage>
        <taxon>Bacteria</taxon>
        <taxon>Pseudomonadati</taxon>
        <taxon>Pseudomonadota</taxon>
        <taxon>Betaproteobacteria</taxon>
        <taxon>Burkholderiales</taxon>
        <taxon>Oxalobacteraceae</taxon>
        <taxon>Telluria group</taxon>
        <taxon>Pseudoduganella</taxon>
    </lineage>
</organism>
<keyword evidence="3" id="KW-1185">Reference proteome</keyword>
<gene>
    <name evidence="2" type="ORF">GTP41_13640</name>
</gene>
<feature type="compositionally biased region" description="Low complexity" evidence="1">
    <location>
        <begin position="256"/>
        <end position="269"/>
    </location>
</feature>
<evidence type="ECO:0008006" key="4">
    <source>
        <dbReference type="Google" id="ProtNLM"/>
    </source>
</evidence>
<evidence type="ECO:0000313" key="3">
    <source>
        <dbReference type="Proteomes" id="UP000448575"/>
    </source>
</evidence>
<accession>A0A6N9HHQ1</accession>